<accession>A0A426FNJ8</accession>
<protein>
    <submittedName>
        <fullName evidence="2">Uncharacterized protein</fullName>
    </submittedName>
</protein>
<keyword evidence="3" id="KW-1185">Reference proteome</keyword>
<proteinExistence type="predicted"/>
<dbReference type="RefSeq" id="WP_125096435.1">
    <property type="nucleotide sequence ID" value="NZ_RRUE01000002.1"/>
</dbReference>
<dbReference type="AlphaFoldDB" id="A0A426FNJ8"/>
<name>A0A426FNJ8_9BURK</name>
<evidence type="ECO:0000256" key="1">
    <source>
        <dbReference type="SAM" id="MobiDB-lite"/>
    </source>
</evidence>
<comment type="caution">
    <text evidence="2">The sequence shown here is derived from an EMBL/GenBank/DDBJ whole genome shotgun (WGS) entry which is preliminary data.</text>
</comment>
<organism evidence="2 3">
    <name type="scientific">Lautropia dentalis</name>
    <dbReference type="NCBI Taxonomy" id="2490857"/>
    <lineage>
        <taxon>Bacteria</taxon>
        <taxon>Pseudomonadati</taxon>
        <taxon>Pseudomonadota</taxon>
        <taxon>Betaproteobacteria</taxon>
        <taxon>Burkholderiales</taxon>
        <taxon>Burkholderiaceae</taxon>
        <taxon>Lautropia</taxon>
    </lineage>
</organism>
<evidence type="ECO:0000313" key="2">
    <source>
        <dbReference type="EMBL" id="RRN44240.1"/>
    </source>
</evidence>
<gene>
    <name evidence="2" type="ORF">EHV23_12970</name>
</gene>
<evidence type="ECO:0000313" key="3">
    <source>
        <dbReference type="Proteomes" id="UP000270261"/>
    </source>
</evidence>
<dbReference type="Proteomes" id="UP000270261">
    <property type="component" value="Unassembled WGS sequence"/>
</dbReference>
<feature type="region of interest" description="Disordered" evidence="1">
    <location>
        <begin position="23"/>
        <end position="59"/>
    </location>
</feature>
<dbReference type="EMBL" id="RRUE01000002">
    <property type="protein sequence ID" value="RRN44240.1"/>
    <property type="molecule type" value="Genomic_DNA"/>
</dbReference>
<reference evidence="2 3" key="1">
    <citation type="submission" date="2018-11" db="EMBL/GenBank/DDBJ databases">
        <title>Genome sequencing of Lautropia sp. KCOM 2505 (= ChDC F240).</title>
        <authorList>
            <person name="Kook J.-K."/>
            <person name="Park S.-N."/>
            <person name="Lim Y.K."/>
        </authorList>
    </citation>
    <scope>NUCLEOTIDE SEQUENCE [LARGE SCALE GENOMIC DNA]</scope>
    <source>
        <strain evidence="2 3">KCOM 2505</strain>
    </source>
</reference>
<sequence length="59" mass="6455">MLPGDKNATCNWGLCRSVATMEHPEGRSQTTLSMAPQAGVNQSPRLETRPAMNFDSESF</sequence>
<feature type="compositionally biased region" description="Polar residues" evidence="1">
    <location>
        <begin position="27"/>
        <end position="45"/>
    </location>
</feature>